<gene>
    <name evidence="2" type="ORF">Nepgr_032292</name>
</gene>
<feature type="transmembrane region" description="Helical" evidence="1">
    <location>
        <begin position="16"/>
        <end position="35"/>
    </location>
</feature>
<dbReference type="EMBL" id="BSYO01000038">
    <property type="protein sequence ID" value="GMH30449.1"/>
    <property type="molecule type" value="Genomic_DNA"/>
</dbReference>
<evidence type="ECO:0000256" key="1">
    <source>
        <dbReference type="SAM" id="Phobius"/>
    </source>
</evidence>
<keyword evidence="1" id="KW-1133">Transmembrane helix</keyword>
<dbReference type="AlphaFoldDB" id="A0AAD3Y7S2"/>
<name>A0AAD3Y7S2_NEPGR</name>
<keyword evidence="3" id="KW-1185">Reference proteome</keyword>
<dbReference type="Proteomes" id="UP001279734">
    <property type="component" value="Unassembled WGS sequence"/>
</dbReference>
<evidence type="ECO:0000313" key="2">
    <source>
        <dbReference type="EMBL" id="GMH30449.1"/>
    </source>
</evidence>
<evidence type="ECO:0000313" key="3">
    <source>
        <dbReference type="Proteomes" id="UP001279734"/>
    </source>
</evidence>
<keyword evidence="1" id="KW-0812">Transmembrane</keyword>
<proteinExistence type="predicted"/>
<reference evidence="2" key="1">
    <citation type="submission" date="2023-05" db="EMBL/GenBank/DDBJ databases">
        <title>Nepenthes gracilis genome sequencing.</title>
        <authorList>
            <person name="Fukushima K."/>
        </authorList>
    </citation>
    <scope>NUCLEOTIDE SEQUENCE</scope>
    <source>
        <strain evidence="2">SING2019-196</strain>
    </source>
</reference>
<sequence>MWVLGHGSLPVNGPCGLFIVLASWIFFAALAKCIWRLCCDVVLGLIDGVSTVILVLRDVEVAPPPGWCGLHPLRSSDADFTHCCCSWNIVRQACCFRLSRAEACLPFL</sequence>
<accession>A0AAD3Y7S2</accession>
<protein>
    <submittedName>
        <fullName evidence="2">Uncharacterized protein</fullName>
    </submittedName>
</protein>
<organism evidence="2 3">
    <name type="scientific">Nepenthes gracilis</name>
    <name type="common">Slender pitcher plant</name>
    <dbReference type="NCBI Taxonomy" id="150966"/>
    <lineage>
        <taxon>Eukaryota</taxon>
        <taxon>Viridiplantae</taxon>
        <taxon>Streptophyta</taxon>
        <taxon>Embryophyta</taxon>
        <taxon>Tracheophyta</taxon>
        <taxon>Spermatophyta</taxon>
        <taxon>Magnoliopsida</taxon>
        <taxon>eudicotyledons</taxon>
        <taxon>Gunneridae</taxon>
        <taxon>Pentapetalae</taxon>
        <taxon>Caryophyllales</taxon>
        <taxon>Nepenthaceae</taxon>
        <taxon>Nepenthes</taxon>
    </lineage>
</organism>
<keyword evidence="1" id="KW-0472">Membrane</keyword>
<comment type="caution">
    <text evidence="2">The sequence shown here is derived from an EMBL/GenBank/DDBJ whole genome shotgun (WGS) entry which is preliminary data.</text>
</comment>